<comment type="caution">
    <text evidence="2">The sequence shown here is derived from an EMBL/GenBank/DDBJ whole genome shotgun (WGS) entry which is preliminary data.</text>
</comment>
<dbReference type="Gene3D" id="3.40.50.300">
    <property type="entry name" value="P-loop containing nucleotide triphosphate hydrolases"/>
    <property type="match status" value="1"/>
</dbReference>
<name>A0ABT8RFJ7_9BACT</name>
<dbReference type="RefSeq" id="WP_302041552.1">
    <property type="nucleotide sequence ID" value="NZ_JAUKPO010000035.1"/>
</dbReference>
<proteinExistence type="predicted"/>
<dbReference type="CDD" id="cd02042">
    <property type="entry name" value="ParAB_family"/>
    <property type="match status" value="1"/>
</dbReference>
<feature type="domain" description="CobQ/CobB/MinD/ParA nucleotide binding" evidence="1">
    <location>
        <begin position="7"/>
        <end position="206"/>
    </location>
</feature>
<evidence type="ECO:0000313" key="3">
    <source>
        <dbReference type="Proteomes" id="UP001168528"/>
    </source>
</evidence>
<dbReference type="InterPro" id="IPR027417">
    <property type="entry name" value="P-loop_NTPase"/>
</dbReference>
<dbReference type="SUPFAM" id="SSF52540">
    <property type="entry name" value="P-loop containing nucleoside triphosphate hydrolases"/>
    <property type="match status" value="1"/>
</dbReference>
<evidence type="ECO:0000313" key="2">
    <source>
        <dbReference type="EMBL" id="MDO1450754.1"/>
    </source>
</evidence>
<dbReference type="Proteomes" id="UP001168528">
    <property type="component" value="Unassembled WGS sequence"/>
</dbReference>
<organism evidence="2 3">
    <name type="scientific">Rhodocytophaga aerolata</name>
    <dbReference type="NCBI Taxonomy" id="455078"/>
    <lineage>
        <taxon>Bacteria</taxon>
        <taxon>Pseudomonadati</taxon>
        <taxon>Bacteroidota</taxon>
        <taxon>Cytophagia</taxon>
        <taxon>Cytophagales</taxon>
        <taxon>Rhodocytophagaceae</taxon>
        <taxon>Rhodocytophaga</taxon>
    </lineage>
</organism>
<evidence type="ECO:0000259" key="1">
    <source>
        <dbReference type="Pfam" id="PF01656"/>
    </source>
</evidence>
<gene>
    <name evidence="2" type="ORF">Q0590_31060</name>
</gene>
<sequence>MKQTKFIAISSQKGGVGKSTLTVITASILSYLRHKKVAVIDADFPQQFIYNLRDTELKTIKDDPIRAEAFVRQQLHPYPIHSAVVSKDNNAFSSICQQLDGNTDVVFVDLPGTMRLDGISGVWRKMDYIFVPIEPDAESLKSAIGYISVLEDQILNKPDSRLKNYFVIWNKYRKGEKQEIYNQVEAFFLKKHIPLLPVKIEDSVYFRRKDLRSTLLPLQKNMMHSHVVEFAAHIEDIISKRSEEIIDNRLP</sequence>
<dbReference type="PANTHER" id="PTHR13696:SF52">
    <property type="entry name" value="PARA FAMILY PROTEIN CT_582"/>
    <property type="match status" value="1"/>
</dbReference>
<reference evidence="2" key="1">
    <citation type="submission" date="2023-07" db="EMBL/GenBank/DDBJ databases">
        <title>The genome sequence of Rhodocytophaga aerolata KACC 12507.</title>
        <authorList>
            <person name="Zhang X."/>
        </authorList>
    </citation>
    <scope>NUCLEOTIDE SEQUENCE</scope>
    <source>
        <strain evidence="2">KACC 12507</strain>
    </source>
</reference>
<accession>A0ABT8RFJ7</accession>
<dbReference type="Pfam" id="PF01656">
    <property type="entry name" value="CbiA"/>
    <property type="match status" value="1"/>
</dbReference>
<keyword evidence="3" id="KW-1185">Reference proteome</keyword>
<dbReference type="PANTHER" id="PTHR13696">
    <property type="entry name" value="P-LOOP CONTAINING NUCLEOSIDE TRIPHOSPHATE HYDROLASE"/>
    <property type="match status" value="1"/>
</dbReference>
<protein>
    <submittedName>
        <fullName evidence="2">ParA family protein</fullName>
    </submittedName>
</protein>
<dbReference type="InterPro" id="IPR002586">
    <property type="entry name" value="CobQ/CobB/MinD/ParA_Nub-bd_dom"/>
</dbReference>
<dbReference type="EMBL" id="JAUKPO010000035">
    <property type="protein sequence ID" value="MDO1450754.1"/>
    <property type="molecule type" value="Genomic_DNA"/>
</dbReference>
<dbReference type="InterPro" id="IPR050678">
    <property type="entry name" value="DNA_Partitioning_ATPase"/>
</dbReference>